<dbReference type="EMBL" id="NGJZ01000001">
    <property type="protein sequence ID" value="RSU08332.1"/>
    <property type="molecule type" value="Genomic_DNA"/>
</dbReference>
<feature type="transmembrane region" description="Helical" evidence="1">
    <location>
        <begin position="309"/>
        <end position="327"/>
    </location>
</feature>
<evidence type="ECO:0000313" key="3">
    <source>
        <dbReference type="EMBL" id="RSU08332.1"/>
    </source>
</evidence>
<dbReference type="OrthoDB" id="9813172at2"/>
<evidence type="ECO:0000256" key="1">
    <source>
        <dbReference type="SAM" id="Phobius"/>
    </source>
</evidence>
<gene>
    <name evidence="3" type="ORF">CBF30_03570</name>
</gene>
<accession>A0A430AJP8</accession>
<feature type="transmembrane region" description="Helical" evidence="1">
    <location>
        <begin position="231"/>
        <end position="254"/>
    </location>
</feature>
<proteinExistence type="predicted"/>
<evidence type="ECO:0008006" key="5">
    <source>
        <dbReference type="Google" id="ProtNLM"/>
    </source>
</evidence>
<evidence type="ECO:0000256" key="2">
    <source>
        <dbReference type="SAM" id="SignalP"/>
    </source>
</evidence>
<keyword evidence="4" id="KW-1185">Reference proteome</keyword>
<feature type="chain" id="PRO_5039056117" description="DUF1430 domain-containing protein" evidence="2">
    <location>
        <begin position="19"/>
        <end position="689"/>
    </location>
</feature>
<keyword evidence="1" id="KW-0472">Membrane</keyword>
<feature type="transmembrane region" description="Helical" evidence="1">
    <location>
        <begin position="588"/>
        <end position="611"/>
    </location>
</feature>
<protein>
    <recommendedName>
        <fullName evidence="5">DUF1430 domain-containing protein</fullName>
    </recommendedName>
</protein>
<name>A0A430AJP8_9ENTE</name>
<dbReference type="AlphaFoldDB" id="A0A430AJP8"/>
<feature type="transmembrane region" description="Helical" evidence="1">
    <location>
        <begin position="659"/>
        <end position="678"/>
    </location>
</feature>
<feature type="transmembrane region" description="Helical" evidence="1">
    <location>
        <begin position="266"/>
        <end position="289"/>
    </location>
</feature>
<dbReference type="Proteomes" id="UP000288669">
    <property type="component" value="Unassembled WGS sequence"/>
</dbReference>
<comment type="caution">
    <text evidence="3">The sequence shown here is derived from an EMBL/GenBank/DDBJ whole genome shotgun (WGS) entry which is preliminary data.</text>
</comment>
<sequence length="689" mass="80665">MKKMLVLVFFLLSLFSLSSTYFQGISEETKQFRQAIFNNSQVVVFSEKNIIGGNDQRKEEIVKTIKELSEKYQVNVYKNDINDETPFSVFFSQVNVNSKKIFQDLRMMPPKNKERFTLKNGGLLSSNNKYILKDFNQLIHYDILSGRYIIQYQQKKLVLRFYKDLQMKLNIQIETKEENNDYSTYNLFQIINIIIIITLTLIILFFYYLNYKNNTIKSYFGYSDLQLVNDIYYKILPALTLLVGISFLFTIYLIMKEVSILLVLKLILRFWKINIIFSLISYLLVALFVKISKKDWLSFKGKKPLKFSLIVGVLFIYCIVPLIAFGLSETVPLAMENINLTISSKKNQKMLKDYFYLPLLSAGVSPEDEERLVPSFQNHTALLEELYKEGLLLFKLEDSTRARLNGDEYEEDYDSNEMWVSPSYLESTFVEVKDLNGRKVSIDNKEKKLIILIPEKFKDNIDEVKAYYNKSHNFYNFEVAQEFSKEAIKKEPKDIEFIFIKNNPKLAFWGSARAKLSNPILRVLTPNNIQKKTSVYADIILGQTDYFFVKNKGDLKEIIKKNDVYSEFPVQISAHKYLMSNVNEDMQIMGILFVIIVTLILLYYIVSYFLSSVFISMNSKKIKLYILFGIKLKLMMISYSFVFILPWLSIIFFNHTKEILFLICCISVGSIILTLVNFNKIYKNVTVLE</sequence>
<organism evidence="3 4">
    <name type="scientific">Vagococcus entomophilus</name>
    <dbReference type="NCBI Taxonomy" id="1160095"/>
    <lineage>
        <taxon>Bacteria</taxon>
        <taxon>Bacillati</taxon>
        <taxon>Bacillota</taxon>
        <taxon>Bacilli</taxon>
        <taxon>Lactobacillales</taxon>
        <taxon>Enterococcaceae</taxon>
        <taxon>Vagococcus</taxon>
    </lineage>
</organism>
<feature type="transmembrane region" description="Helical" evidence="1">
    <location>
        <begin position="187"/>
        <end position="210"/>
    </location>
</feature>
<keyword evidence="1" id="KW-1133">Transmembrane helix</keyword>
<reference evidence="3 4" key="1">
    <citation type="submission" date="2017-05" db="EMBL/GenBank/DDBJ databases">
        <title>Vagococcus spp. assemblies.</title>
        <authorList>
            <person name="Gulvik C.A."/>
        </authorList>
    </citation>
    <scope>NUCLEOTIDE SEQUENCE [LARGE SCALE GENOMIC DNA]</scope>
    <source>
        <strain evidence="3 4">DSM 24756</strain>
    </source>
</reference>
<feature type="transmembrane region" description="Helical" evidence="1">
    <location>
        <begin position="632"/>
        <end position="653"/>
    </location>
</feature>
<keyword evidence="1" id="KW-0812">Transmembrane</keyword>
<feature type="signal peptide" evidence="2">
    <location>
        <begin position="1"/>
        <end position="18"/>
    </location>
</feature>
<keyword evidence="2" id="KW-0732">Signal</keyword>
<evidence type="ECO:0000313" key="4">
    <source>
        <dbReference type="Proteomes" id="UP000288669"/>
    </source>
</evidence>
<dbReference type="RefSeq" id="WP_126822833.1">
    <property type="nucleotide sequence ID" value="NZ_JBHLWU010000001.1"/>
</dbReference>